<feature type="transmembrane region" description="Helical" evidence="7">
    <location>
        <begin position="142"/>
        <end position="162"/>
    </location>
</feature>
<feature type="transmembrane region" description="Helical" evidence="7">
    <location>
        <begin position="113"/>
        <end position="135"/>
    </location>
</feature>
<feature type="transmembrane region" description="Helical" evidence="7">
    <location>
        <begin position="182"/>
        <end position="202"/>
    </location>
</feature>
<keyword evidence="3 7" id="KW-0812">Transmembrane</keyword>
<gene>
    <name evidence="8" type="ORF">DIC66_21995</name>
</gene>
<keyword evidence="5 7" id="KW-0472">Membrane</keyword>
<feature type="region of interest" description="Disordered" evidence="6">
    <location>
        <begin position="350"/>
        <end position="369"/>
    </location>
</feature>
<evidence type="ECO:0000256" key="7">
    <source>
        <dbReference type="SAM" id="Phobius"/>
    </source>
</evidence>
<sequence>MTTSIQSTALEPDNALDGDAASLLQRLVRAMPVYGLVVLTLGLALLFSLLLPDTFPTLFNLRAILADKSVIAILALAATIPMITGKIDLTVGYGIVLWHILAISLQTKFGVPWPVAVAIVIACSALFGVLNGLLVEMAQIDSFIATLGTGTVIYAVAMWHSGGRQVVGELPEGFVDIAGGNFLGLPIGAFYVLIVSVLMWLVTEFTPLGRALYVIGANPKAAQLNGIAVRKHVMGAFVASGALSGFAGVLLASRLQIGQASVGLEFLLPALVGAFLGSTTIRPGRVNVWGTLVGVAILAIGISGIQQFGGAFFVEPLFNGLTLLVSIGIAGWAQQRRNHSIKRRIAERQLTDAPAPATVAPSSSPSTAG</sequence>
<comment type="caution">
    <text evidence="8">The sequence shown here is derived from an EMBL/GenBank/DDBJ whole genome shotgun (WGS) entry which is preliminary data.</text>
</comment>
<dbReference type="GO" id="GO:0022857">
    <property type="term" value="F:transmembrane transporter activity"/>
    <property type="evidence" value="ECO:0007669"/>
    <property type="project" value="InterPro"/>
</dbReference>
<comment type="subcellular location">
    <subcellularLocation>
        <location evidence="1">Cell membrane</location>
        <topology evidence="1">Multi-pass membrane protein</topology>
    </subcellularLocation>
</comment>
<protein>
    <submittedName>
        <fullName evidence="8">ABC transporter permease</fullName>
    </submittedName>
</protein>
<evidence type="ECO:0000256" key="1">
    <source>
        <dbReference type="ARBA" id="ARBA00004651"/>
    </source>
</evidence>
<dbReference type="EMBL" id="QFZK01000032">
    <property type="protein sequence ID" value="RFO94751.1"/>
    <property type="molecule type" value="Genomic_DNA"/>
</dbReference>
<name>A0A3E1R6E6_9BURK</name>
<feature type="transmembrane region" description="Helical" evidence="7">
    <location>
        <begin position="317"/>
        <end position="334"/>
    </location>
</feature>
<evidence type="ECO:0000256" key="2">
    <source>
        <dbReference type="ARBA" id="ARBA00022475"/>
    </source>
</evidence>
<keyword evidence="9" id="KW-1185">Reference proteome</keyword>
<organism evidence="8 9">
    <name type="scientific">Rhodoferax lacus</name>
    <dbReference type="NCBI Taxonomy" id="2184758"/>
    <lineage>
        <taxon>Bacteria</taxon>
        <taxon>Pseudomonadati</taxon>
        <taxon>Pseudomonadota</taxon>
        <taxon>Betaproteobacteria</taxon>
        <taxon>Burkholderiales</taxon>
        <taxon>Comamonadaceae</taxon>
        <taxon>Rhodoferax</taxon>
    </lineage>
</organism>
<dbReference type="CDD" id="cd06579">
    <property type="entry name" value="TM_PBP1_transp_AraH_like"/>
    <property type="match status" value="1"/>
</dbReference>
<feature type="transmembrane region" description="Helical" evidence="7">
    <location>
        <begin position="233"/>
        <end position="251"/>
    </location>
</feature>
<evidence type="ECO:0000256" key="4">
    <source>
        <dbReference type="ARBA" id="ARBA00022989"/>
    </source>
</evidence>
<dbReference type="Pfam" id="PF02653">
    <property type="entry name" value="BPD_transp_2"/>
    <property type="match status" value="1"/>
</dbReference>
<dbReference type="AlphaFoldDB" id="A0A3E1R6E6"/>
<dbReference type="OrthoDB" id="9799990at2"/>
<feature type="transmembrane region" description="Helical" evidence="7">
    <location>
        <begin position="63"/>
        <end position="83"/>
    </location>
</feature>
<dbReference type="RefSeq" id="WP_117180329.1">
    <property type="nucleotide sequence ID" value="NZ_QFZK01000032.1"/>
</dbReference>
<dbReference type="Proteomes" id="UP000260665">
    <property type="component" value="Unassembled WGS sequence"/>
</dbReference>
<evidence type="ECO:0000256" key="5">
    <source>
        <dbReference type="ARBA" id="ARBA00023136"/>
    </source>
</evidence>
<keyword evidence="2" id="KW-1003">Cell membrane</keyword>
<dbReference type="GO" id="GO:0005886">
    <property type="term" value="C:plasma membrane"/>
    <property type="evidence" value="ECO:0007669"/>
    <property type="project" value="UniProtKB-SubCell"/>
</dbReference>
<feature type="compositionally biased region" description="Low complexity" evidence="6">
    <location>
        <begin position="353"/>
        <end position="369"/>
    </location>
</feature>
<keyword evidence="4 7" id="KW-1133">Transmembrane helix</keyword>
<evidence type="ECO:0000256" key="6">
    <source>
        <dbReference type="SAM" id="MobiDB-lite"/>
    </source>
</evidence>
<reference evidence="8 9" key="1">
    <citation type="submission" date="2018-05" db="EMBL/GenBank/DDBJ databases">
        <title>Rhodoferax soyangensis sp.nov., isolated from an oligotrophic freshwater lake.</title>
        <authorList>
            <person name="Park M."/>
        </authorList>
    </citation>
    <scope>NUCLEOTIDE SEQUENCE [LARGE SCALE GENOMIC DNA]</scope>
    <source>
        <strain evidence="8 9">IMCC26218</strain>
    </source>
</reference>
<feature type="transmembrane region" description="Helical" evidence="7">
    <location>
        <begin position="288"/>
        <end position="305"/>
    </location>
</feature>
<dbReference type="InterPro" id="IPR001851">
    <property type="entry name" value="ABC_transp_permease"/>
</dbReference>
<feature type="transmembrane region" description="Helical" evidence="7">
    <location>
        <begin position="257"/>
        <end position="276"/>
    </location>
</feature>
<dbReference type="PANTHER" id="PTHR32196">
    <property type="entry name" value="ABC TRANSPORTER PERMEASE PROTEIN YPHD-RELATED-RELATED"/>
    <property type="match status" value="1"/>
</dbReference>
<evidence type="ECO:0000256" key="3">
    <source>
        <dbReference type="ARBA" id="ARBA00022692"/>
    </source>
</evidence>
<evidence type="ECO:0000313" key="8">
    <source>
        <dbReference type="EMBL" id="RFO94751.1"/>
    </source>
</evidence>
<feature type="transmembrane region" description="Helical" evidence="7">
    <location>
        <begin position="33"/>
        <end position="51"/>
    </location>
</feature>
<evidence type="ECO:0000313" key="9">
    <source>
        <dbReference type="Proteomes" id="UP000260665"/>
    </source>
</evidence>
<proteinExistence type="predicted"/>
<accession>A0A3E1R6E6</accession>